<reference evidence="3 4" key="1">
    <citation type="journal article" date="2014" name="Genome Announc.">
        <title>Draft Genome Sequences of Marine Flavobacterium Nonlabens Strains NR17, NR24, NR27, NR32, NR33, and Ara13.</title>
        <authorList>
            <person name="Nakanishi M."/>
            <person name="Meirelles P."/>
            <person name="Suzuki R."/>
            <person name="Takatani N."/>
            <person name="Mino S."/>
            <person name="Suda W."/>
            <person name="Oshima K."/>
            <person name="Hattori M."/>
            <person name="Ohkuma M."/>
            <person name="Hosokawa M."/>
            <person name="Miyashita K."/>
            <person name="Thompson F.L."/>
            <person name="Niwa A."/>
            <person name="Sawabe T."/>
            <person name="Sawabe T."/>
        </authorList>
    </citation>
    <scope>NUCLEOTIDE SEQUENCE [LARGE SCALE GENOMIC DNA]</scope>
    <source>
        <strain evidence="2">JCM 19275</strain>
        <strain evidence="1">JCM 19296</strain>
        <strain evidence="4">JCM19275</strain>
        <strain evidence="3">JCM19296</strain>
    </source>
</reference>
<dbReference type="Proteomes" id="UP000028980">
    <property type="component" value="Unassembled WGS sequence"/>
</dbReference>
<comment type="caution">
    <text evidence="1">The sequence shown here is derived from an EMBL/GenBank/DDBJ whole genome shotgun (WGS) entry which is preliminary data.</text>
</comment>
<dbReference type="GeneID" id="90594647"/>
<dbReference type="EMBL" id="BBLG01000016">
    <property type="protein sequence ID" value="GAK77983.1"/>
    <property type="molecule type" value="Genomic_DNA"/>
</dbReference>
<organism evidence="1 3">
    <name type="scientific">Nonlabens ulvanivorans</name>
    <name type="common">Persicivirga ulvanivorans</name>
    <dbReference type="NCBI Taxonomy" id="906888"/>
    <lineage>
        <taxon>Bacteria</taxon>
        <taxon>Pseudomonadati</taxon>
        <taxon>Bacteroidota</taxon>
        <taxon>Flavobacteriia</taxon>
        <taxon>Flavobacteriales</taxon>
        <taxon>Flavobacteriaceae</taxon>
        <taxon>Nonlabens</taxon>
    </lineage>
</organism>
<dbReference type="EMBL" id="BBNT01000016">
    <property type="protein sequence ID" value="GAL76821.1"/>
    <property type="molecule type" value="Genomic_DNA"/>
</dbReference>
<name>A0A081DGD7_NONUL</name>
<evidence type="ECO:0008006" key="5">
    <source>
        <dbReference type="Google" id="ProtNLM"/>
    </source>
</evidence>
<evidence type="ECO:0000313" key="4">
    <source>
        <dbReference type="Proteomes" id="UP000029647"/>
    </source>
</evidence>
<dbReference type="RefSeq" id="WP_042272563.1">
    <property type="nucleotide sequence ID" value="NZ_CP136694.1"/>
</dbReference>
<evidence type="ECO:0000313" key="3">
    <source>
        <dbReference type="Proteomes" id="UP000028980"/>
    </source>
</evidence>
<proteinExistence type="predicted"/>
<sequence length="162" mass="18156">MTFSFETSIGNNGYTGAILIPDDIAAQLATDKIKRVVATVIANDKEITLYAGIAKKHGVIYMMFSKANQKTLGVTAGDSLKIDMREDTSKYQAPMTEELEAVLLSDYEAYEIFESLLPGKQRNIIFMVYRVTDSQKRVDIALNIMENLKIGNHNPIKFEKLL</sequence>
<dbReference type="Proteomes" id="UP000029647">
    <property type="component" value="Unassembled WGS sequence"/>
</dbReference>
<evidence type="ECO:0000313" key="2">
    <source>
        <dbReference type="EMBL" id="GAL76821.1"/>
    </source>
</evidence>
<dbReference type="AlphaFoldDB" id="A0A081DGD7"/>
<evidence type="ECO:0000313" key="1">
    <source>
        <dbReference type="EMBL" id="GAK77983.1"/>
    </source>
</evidence>
<protein>
    <recommendedName>
        <fullName evidence="5">DUF1905 domain-containing protein</fullName>
    </recommendedName>
</protein>
<accession>A0A081DGD7</accession>
<gene>
    <name evidence="2" type="ORF">JCM19275_1428</name>
    <name evidence="1" type="ORF">JCM19296_3592</name>
</gene>